<dbReference type="SMART" id="SM00849">
    <property type="entry name" value="Lactamase_B"/>
    <property type="match status" value="1"/>
</dbReference>
<dbReference type="InterPro" id="IPR050662">
    <property type="entry name" value="Sec-metab_biosynth-thioest"/>
</dbReference>
<dbReference type="Proteomes" id="UP001258181">
    <property type="component" value="Unassembled WGS sequence"/>
</dbReference>
<reference evidence="2 3" key="1">
    <citation type="submission" date="2023-07" db="EMBL/GenBank/DDBJ databases">
        <title>Sorghum-associated microbial communities from plants grown in Nebraska, USA.</title>
        <authorList>
            <person name="Schachtman D."/>
        </authorList>
    </citation>
    <scope>NUCLEOTIDE SEQUENCE [LARGE SCALE GENOMIC DNA]</scope>
    <source>
        <strain evidence="2 3">BE211</strain>
    </source>
</reference>
<evidence type="ECO:0000259" key="1">
    <source>
        <dbReference type="SMART" id="SM00849"/>
    </source>
</evidence>
<protein>
    <submittedName>
        <fullName evidence="2">Glyoxylase-like metal-dependent hydrolase (Beta-lactamase superfamily II)</fullName>
    </submittedName>
</protein>
<feature type="domain" description="Metallo-beta-lactamase" evidence="1">
    <location>
        <begin position="16"/>
        <end position="207"/>
    </location>
</feature>
<dbReference type="SUPFAM" id="SSF56281">
    <property type="entry name" value="Metallo-hydrolase/oxidoreductase"/>
    <property type="match status" value="1"/>
</dbReference>
<comment type="caution">
    <text evidence="2">The sequence shown here is derived from an EMBL/GenBank/DDBJ whole genome shotgun (WGS) entry which is preliminary data.</text>
</comment>
<dbReference type="Gene3D" id="3.60.15.10">
    <property type="entry name" value="Ribonuclease Z/Hydroxyacylglutathione hydrolase-like"/>
    <property type="match status" value="1"/>
</dbReference>
<evidence type="ECO:0000313" key="3">
    <source>
        <dbReference type="Proteomes" id="UP001258181"/>
    </source>
</evidence>
<keyword evidence="3" id="KW-1185">Reference proteome</keyword>
<dbReference type="InterPro" id="IPR036866">
    <property type="entry name" value="RibonucZ/Hydroxyglut_hydro"/>
</dbReference>
<proteinExistence type="predicted"/>
<sequence length="305" mass="34667">MEFITIKENCYYFSSAVNMGYITSEDQRSGMLIDAGLEAASAKKVLRVLEENKLPLTHLFITHAHADHFGGAQYIQKKYDVHTIAPSLEEAIMKYPILEPIYLLHGSIPLNEMRNKFLEAPAIRIDEICQKGKWNDSNLNVEFIPLPGHSYNQFGMIYNDICYAADAFLGDEALLKHKIPFIVDSETNRMTLEYLFDLKVEGMIPGHGSYSESYKDIILANLEIHSMVESQILNIILTKRDRGLSLEDLVAEMLNKQEIKPNNLGSYSLFRTTITAYLIHLIHEKRAVYTIKEGRPVIYSGQSSA</sequence>
<dbReference type="EMBL" id="JAVDWA010000001">
    <property type="protein sequence ID" value="MDR7072060.1"/>
    <property type="molecule type" value="Genomic_DNA"/>
</dbReference>
<dbReference type="PANTHER" id="PTHR23131">
    <property type="entry name" value="ENDORIBONUCLEASE LACTB2"/>
    <property type="match status" value="1"/>
</dbReference>
<name>A0ABU1TXX1_9BACL</name>
<evidence type="ECO:0000313" key="2">
    <source>
        <dbReference type="EMBL" id="MDR7072060.1"/>
    </source>
</evidence>
<dbReference type="Pfam" id="PF00753">
    <property type="entry name" value="Lactamase_B"/>
    <property type="match status" value="1"/>
</dbReference>
<dbReference type="RefSeq" id="WP_310257209.1">
    <property type="nucleotide sequence ID" value="NZ_JAVDWA010000001.1"/>
</dbReference>
<dbReference type="InterPro" id="IPR001279">
    <property type="entry name" value="Metallo-B-lactamas"/>
</dbReference>
<organism evidence="2 3">
    <name type="scientific">Fictibacillus barbaricus</name>
    <dbReference type="NCBI Taxonomy" id="182136"/>
    <lineage>
        <taxon>Bacteria</taxon>
        <taxon>Bacillati</taxon>
        <taxon>Bacillota</taxon>
        <taxon>Bacilli</taxon>
        <taxon>Bacillales</taxon>
        <taxon>Fictibacillaceae</taxon>
        <taxon>Fictibacillus</taxon>
    </lineage>
</organism>
<dbReference type="PANTHER" id="PTHR23131:SF0">
    <property type="entry name" value="ENDORIBONUCLEASE LACTB2"/>
    <property type="match status" value="1"/>
</dbReference>
<dbReference type="CDD" id="cd07743">
    <property type="entry name" value="metallo-hydrolase-like_MBL-fold"/>
    <property type="match status" value="1"/>
</dbReference>
<gene>
    <name evidence="2" type="ORF">J2X07_001035</name>
</gene>
<accession>A0ABU1TXX1</accession>